<dbReference type="RefSeq" id="WP_119988560.1">
    <property type="nucleotide sequence ID" value="NZ_CP032489.1"/>
</dbReference>
<proteinExistence type="predicted"/>
<organism evidence="1 2">
    <name type="scientific">Arachidicoccus soli</name>
    <dbReference type="NCBI Taxonomy" id="2341117"/>
    <lineage>
        <taxon>Bacteria</taxon>
        <taxon>Pseudomonadati</taxon>
        <taxon>Bacteroidota</taxon>
        <taxon>Chitinophagia</taxon>
        <taxon>Chitinophagales</taxon>
        <taxon>Chitinophagaceae</taxon>
        <taxon>Arachidicoccus</taxon>
    </lineage>
</organism>
<evidence type="ECO:0000313" key="2">
    <source>
        <dbReference type="Proteomes" id="UP000266118"/>
    </source>
</evidence>
<dbReference type="KEGG" id="ark:D6B99_11645"/>
<dbReference type="Proteomes" id="UP000266118">
    <property type="component" value="Chromosome"/>
</dbReference>
<dbReference type="EMBL" id="CP032489">
    <property type="protein sequence ID" value="AYD48191.1"/>
    <property type="molecule type" value="Genomic_DNA"/>
</dbReference>
<name>A0A386HRX7_9BACT</name>
<dbReference type="SUPFAM" id="SSF88874">
    <property type="entry name" value="Receptor-binding domain of short tail fibre protein gp12"/>
    <property type="match status" value="1"/>
</dbReference>
<reference evidence="1 2" key="1">
    <citation type="submission" date="2018-09" db="EMBL/GenBank/DDBJ databases">
        <title>Arachidicoccus sp. nov., a bacterium isolated from soil.</title>
        <authorList>
            <person name="Weon H.-Y."/>
            <person name="Kwon S.-W."/>
            <person name="Lee S.A."/>
        </authorList>
    </citation>
    <scope>NUCLEOTIDE SEQUENCE [LARGE SCALE GENOMIC DNA]</scope>
    <source>
        <strain evidence="1 2">KIS59-12</strain>
    </source>
</reference>
<sequence>MNRLDLTQAGGLWTYQDTLKFMQDSYAPLIAAITAALGNNVIISGCVLTGSAVSAGWLIFNGELLPLAAGAYATNVTVQETPTNEQFDDGTQKPVYYVRTAILSNAAVGVAFNSFAQIKTLGAFKNLPTSAGDDYSAANDNILATITALFNLKQELAGQVPPGIISMWSGTIANIPAGWAICDGTEGTPNLTDKFIVGAGLNYAIGDQGGEKTHTLSKGELPHIDAAGNSPSGTVAEGGAGFIRKTVTGENKTFSGAPDNAYSGQEPDVTVTGVVALPPIGDGDPHENRPPYFALAYIMKL</sequence>
<dbReference type="OrthoDB" id="9113831at2"/>
<gene>
    <name evidence="1" type="ORF">D6B99_11645</name>
</gene>
<protein>
    <recommendedName>
        <fullName evidence="3">Tail fiber protein</fullName>
    </recommendedName>
</protein>
<accession>A0A386HRX7</accession>
<dbReference type="CDD" id="cd22641">
    <property type="entry name" value="C24-like"/>
    <property type="match status" value="1"/>
</dbReference>
<keyword evidence="2" id="KW-1185">Reference proteome</keyword>
<evidence type="ECO:0000313" key="1">
    <source>
        <dbReference type="EMBL" id="AYD48191.1"/>
    </source>
</evidence>
<dbReference type="AlphaFoldDB" id="A0A386HRX7"/>
<evidence type="ECO:0008006" key="3">
    <source>
        <dbReference type="Google" id="ProtNLM"/>
    </source>
</evidence>